<name>A0A076LVZ1_9GAMM</name>
<protein>
    <recommendedName>
        <fullName evidence="4">Lipoprotein</fullName>
    </recommendedName>
</protein>
<feature type="chain" id="PRO_5001714774" description="Lipoprotein" evidence="1">
    <location>
        <begin position="27"/>
        <end position="226"/>
    </location>
</feature>
<dbReference type="KEGG" id="ete:ETEE_p1114"/>
<dbReference type="PROSITE" id="PS51257">
    <property type="entry name" value="PROKAR_LIPOPROTEIN"/>
    <property type="match status" value="1"/>
</dbReference>
<dbReference type="RefSeq" id="WP_129986322.1">
    <property type="nucleotide sequence ID" value="NZ_CP006665.1"/>
</dbReference>
<keyword evidence="2" id="KW-0614">Plasmid</keyword>
<dbReference type="HOGENOM" id="CLU_107092_0_0_6"/>
<evidence type="ECO:0008006" key="4">
    <source>
        <dbReference type="Google" id="ProtNLM"/>
    </source>
</evidence>
<dbReference type="Proteomes" id="UP000028681">
    <property type="component" value="Plasmid 1"/>
</dbReference>
<evidence type="ECO:0000256" key="1">
    <source>
        <dbReference type="SAM" id="SignalP"/>
    </source>
</evidence>
<gene>
    <name evidence="2" type="ORF">ETEE_p1114</name>
</gene>
<reference evidence="2 3" key="1">
    <citation type="journal article" date="2012" name="PLoS ONE">
        <title>Edwardsiella comparative phylogenomics reveal the new intra/inter-species taxonomic relationships, virulence evolution and niche adaptation mechanisms.</title>
        <authorList>
            <person name="Yang M."/>
            <person name="Lv Y."/>
            <person name="Xiao J."/>
            <person name="Wu H."/>
            <person name="Zheng H."/>
            <person name="Liu Q."/>
            <person name="Zhang Y."/>
            <person name="Wang Q."/>
        </authorList>
    </citation>
    <scope>NUCLEOTIDE SEQUENCE [LARGE SCALE GENOMIC DNA]</scope>
    <source>
        <strain evidence="3">080813</strain>
        <plasmid evidence="3">Plasmid 1</plasmid>
    </source>
</reference>
<geneLocation type="plasmid" evidence="2 3">
    <name>1</name>
</geneLocation>
<evidence type="ECO:0000313" key="2">
    <source>
        <dbReference type="EMBL" id="AIJ10703.1"/>
    </source>
</evidence>
<accession>A0A076LVZ1</accession>
<keyword evidence="1" id="KW-0732">Signal</keyword>
<dbReference type="GeneID" id="41066933"/>
<dbReference type="EMBL" id="CP006665">
    <property type="protein sequence ID" value="AIJ10703.1"/>
    <property type="molecule type" value="Genomic_DNA"/>
</dbReference>
<dbReference type="AlphaFoldDB" id="A0A076LVZ1"/>
<organism evidence="2 3">
    <name type="scientific">Edwardsiella anguillarum ET080813</name>
    <dbReference type="NCBI Taxonomy" id="667120"/>
    <lineage>
        <taxon>Bacteria</taxon>
        <taxon>Pseudomonadati</taxon>
        <taxon>Pseudomonadota</taxon>
        <taxon>Gammaproteobacteria</taxon>
        <taxon>Enterobacterales</taxon>
        <taxon>Hafniaceae</taxon>
        <taxon>Edwardsiella</taxon>
    </lineage>
</organism>
<evidence type="ECO:0000313" key="3">
    <source>
        <dbReference type="Proteomes" id="UP000028681"/>
    </source>
</evidence>
<sequence length="226" mass="24968">MKLMKPKNLSMVFILLITGCSQYNNARQDSHIDPILSNKISPSINVESTVSLGDYVMYNQLISTLKTDMVTLGNASGAMSDIKAGNYCNIGGDVYKNFDIPNAIGLKNVVGKVVSYVDSVKYDRKNNTISPPNTTTFDSKEIPIKFTPNADCHVVKETVQSISFNGKRGDDLMFIYSESYPGLKKVRNEFSVPISDAKVKVQYKNLAFKVIGVEGTTLRYIVLPSN</sequence>
<feature type="signal peptide" evidence="1">
    <location>
        <begin position="1"/>
        <end position="26"/>
    </location>
</feature>
<proteinExistence type="predicted"/>